<comment type="similarity">
    <text evidence="1">Belongs to the acetyltransferase family. GNAT subfamily.</text>
</comment>
<dbReference type="EMBL" id="UGQB01000004">
    <property type="protein sequence ID" value="STZ08035.1"/>
    <property type="molecule type" value="Genomic_DNA"/>
</dbReference>
<protein>
    <recommendedName>
        <fullName evidence="7">N-acetyltransferase domain-containing protein</fullName>
    </recommendedName>
</protein>
<keyword evidence="6" id="KW-1185">Reference proteome</keyword>
<dbReference type="PANTHER" id="PTHR36449:SF1">
    <property type="entry name" value="ACETYLTRANSFERASE"/>
    <property type="match status" value="1"/>
</dbReference>
<evidence type="ECO:0000313" key="5">
    <source>
        <dbReference type="EMBL" id="STZ08035.1"/>
    </source>
</evidence>
<keyword evidence="2" id="KW-1277">Toxin-antitoxin system</keyword>
<dbReference type="Gene3D" id="3.40.630.30">
    <property type="match status" value="1"/>
</dbReference>
<evidence type="ECO:0008006" key="7">
    <source>
        <dbReference type="Google" id="ProtNLM"/>
    </source>
</evidence>
<name>A0A378QYP1_9GAMM</name>
<dbReference type="Proteomes" id="UP000254065">
    <property type="component" value="Unassembled WGS sequence"/>
</dbReference>
<dbReference type="SUPFAM" id="SSF55729">
    <property type="entry name" value="Acyl-CoA N-acyltransferases (Nat)"/>
    <property type="match status" value="1"/>
</dbReference>
<gene>
    <name evidence="5" type="ORF">NCTC12877_01019</name>
</gene>
<evidence type="ECO:0000256" key="3">
    <source>
        <dbReference type="ARBA" id="ARBA00022679"/>
    </source>
</evidence>
<organism evidence="5 6">
    <name type="scientific">Moraxella caprae</name>
    <dbReference type="NCBI Taxonomy" id="90240"/>
    <lineage>
        <taxon>Bacteria</taxon>
        <taxon>Pseudomonadati</taxon>
        <taxon>Pseudomonadota</taxon>
        <taxon>Gammaproteobacteria</taxon>
        <taxon>Moraxellales</taxon>
        <taxon>Moraxellaceae</taxon>
        <taxon>Moraxella</taxon>
    </lineage>
</organism>
<dbReference type="GO" id="GO:0016746">
    <property type="term" value="F:acyltransferase activity"/>
    <property type="evidence" value="ECO:0007669"/>
    <property type="project" value="UniProtKB-KW"/>
</dbReference>
<keyword evidence="3" id="KW-0808">Transferase</keyword>
<keyword evidence="4" id="KW-0012">Acyltransferase</keyword>
<evidence type="ECO:0000313" key="6">
    <source>
        <dbReference type="Proteomes" id="UP000254065"/>
    </source>
</evidence>
<dbReference type="PANTHER" id="PTHR36449">
    <property type="entry name" value="ACETYLTRANSFERASE-RELATED"/>
    <property type="match status" value="1"/>
</dbReference>
<evidence type="ECO:0000256" key="4">
    <source>
        <dbReference type="ARBA" id="ARBA00023315"/>
    </source>
</evidence>
<evidence type="ECO:0000256" key="1">
    <source>
        <dbReference type="ARBA" id="ARBA00009342"/>
    </source>
</evidence>
<accession>A0A378QYP1</accession>
<dbReference type="InterPro" id="IPR016181">
    <property type="entry name" value="Acyl_CoA_acyltransferase"/>
</dbReference>
<evidence type="ECO:0000256" key="2">
    <source>
        <dbReference type="ARBA" id="ARBA00022649"/>
    </source>
</evidence>
<dbReference type="STRING" id="1122244.GCA_000426885_02119"/>
<reference evidence="5 6" key="1">
    <citation type="submission" date="2018-06" db="EMBL/GenBank/DDBJ databases">
        <authorList>
            <consortium name="Pathogen Informatics"/>
            <person name="Doyle S."/>
        </authorList>
    </citation>
    <scope>NUCLEOTIDE SEQUENCE [LARGE SCALE GENOMIC DNA]</scope>
    <source>
        <strain evidence="5 6">NCTC12877</strain>
    </source>
</reference>
<dbReference type="AlphaFoldDB" id="A0A378QYP1"/>
<sequence>MANGKPAPQRGVARVHILANDSHIVGFYTLTSTNLDNSDNGIKGYPRHIPAILIGRMGIDLRYQGQELSKTLLWNALTKIKAISQDTGVMVATIDLKNDSLANYYTQYGFKPLQNANRLIMSVEHLPS</sequence>
<proteinExistence type="inferred from homology"/>